<evidence type="ECO:0000256" key="5">
    <source>
        <dbReference type="ARBA" id="ARBA00023136"/>
    </source>
</evidence>
<feature type="transmembrane region" description="Helical" evidence="6">
    <location>
        <begin position="367"/>
        <end position="389"/>
    </location>
</feature>
<evidence type="ECO:0000313" key="8">
    <source>
        <dbReference type="Proteomes" id="UP001272242"/>
    </source>
</evidence>
<feature type="transmembrane region" description="Helical" evidence="6">
    <location>
        <begin position="122"/>
        <end position="141"/>
    </location>
</feature>
<evidence type="ECO:0000256" key="4">
    <source>
        <dbReference type="ARBA" id="ARBA00022989"/>
    </source>
</evidence>
<evidence type="ECO:0000256" key="2">
    <source>
        <dbReference type="ARBA" id="ARBA00022475"/>
    </source>
</evidence>
<dbReference type="InterPro" id="IPR050833">
    <property type="entry name" value="Poly_Biosynth_Transport"/>
</dbReference>
<evidence type="ECO:0000256" key="6">
    <source>
        <dbReference type="SAM" id="Phobius"/>
    </source>
</evidence>
<accession>A0ABU5ETN3</accession>
<feature type="transmembrane region" description="Helical" evidence="6">
    <location>
        <begin position="395"/>
        <end position="415"/>
    </location>
</feature>
<dbReference type="Proteomes" id="UP001272242">
    <property type="component" value="Unassembled WGS sequence"/>
</dbReference>
<keyword evidence="4 6" id="KW-1133">Transmembrane helix</keyword>
<evidence type="ECO:0000313" key="7">
    <source>
        <dbReference type="EMBL" id="MDY3558319.1"/>
    </source>
</evidence>
<feature type="transmembrane region" description="Helical" evidence="6">
    <location>
        <begin position="89"/>
        <end position="110"/>
    </location>
</feature>
<dbReference type="EMBL" id="JAXBLV010000024">
    <property type="protein sequence ID" value="MDY3558319.1"/>
    <property type="molecule type" value="Genomic_DNA"/>
</dbReference>
<dbReference type="Pfam" id="PF13440">
    <property type="entry name" value="Polysacc_synt_3"/>
    <property type="match status" value="1"/>
</dbReference>
<dbReference type="PANTHER" id="PTHR30250">
    <property type="entry name" value="PST FAMILY PREDICTED COLANIC ACID TRANSPORTER"/>
    <property type="match status" value="1"/>
</dbReference>
<organism evidence="7 8">
    <name type="scientific">Gemmata algarum</name>
    <dbReference type="NCBI Taxonomy" id="2975278"/>
    <lineage>
        <taxon>Bacteria</taxon>
        <taxon>Pseudomonadati</taxon>
        <taxon>Planctomycetota</taxon>
        <taxon>Planctomycetia</taxon>
        <taxon>Gemmatales</taxon>
        <taxon>Gemmataceae</taxon>
        <taxon>Gemmata</taxon>
    </lineage>
</organism>
<evidence type="ECO:0000256" key="1">
    <source>
        <dbReference type="ARBA" id="ARBA00004651"/>
    </source>
</evidence>
<feature type="transmembrane region" description="Helical" evidence="6">
    <location>
        <begin position="44"/>
        <end position="65"/>
    </location>
</feature>
<keyword evidence="8" id="KW-1185">Reference proteome</keyword>
<feature type="transmembrane region" description="Helical" evidence="6">
    <location>
        <begin position="336"/>
        <end position="355"/>
    </location>
</feature>
<feature type="transmembrane region" description="Helical" evidence="6">
    <location>
        <begin position="148"/>
        <end position="170"/>
    </location>
</feature>
<keyword evidence="5 6" id="KW-0472">Membrane</keyword>
<name>A0ABU5ETN3_9BACT</name>
<reference evidence="8" key="1">
    <citation type="journal article" date="2023" name="Mar. Drugs">
        <title>Gemmata algarum, a Novel Planctomycete Isolated from an Algal Mat, Displays Antimicrobial Activity.</title>
        <authorList>
            <person name="Kumar G."/>
            <person name="Kallscheuer N."/>
            <person name="Kashif M."/>
            <person name="Ahamad S."/>
            <person name="Jagadeeshwari U."/>
            <person name="Pannikurungottu S."/>
            <person name="Haufschild T."/>
            <person name="Kabuu M."/>
            <person name="Sasikala C."/>
            <person name="Jogler C."/>
            <person name="Ramana C."/>
        </authorList>
    </citation>
    <scope>NUCLEOTIDE SEQUENCE [LARGE SCALE GENOMIC DNA]</scope>
    <source>
        <strain evidence="8">JC673</strain>
    </source>
</reference>
<feature type="transmembrane region" description="Helical" evidence="6">
    <location>
        <begin position="422"/>
        <end position="450"/>
    </location>
</feature>
<dbReference type="PRINTS" id="PR00173">
    <property type="entry name" value="EDTRNSPORT"/>
</dbReference>
<dbReference type="RefSeq" id="WP_320685257.1">
    <property type="nucleotide sequence ID" value="NZ_JAXBLV010000024.1"/>
</dbReference>
<protein>
    <submittedName>
        <fullName evidence="7">Oligosaccharide flippase family protein</fullName>
    </submittedName>
</protein>
<keyword evidence="2" id="KW-1003">Cell membrane</keyword>
<feature type="transmembrane region" description="Helical" evidence="6">
    <location>
        <begin position="456"/>
        <end position="478"/>
    </location>
</feature>
<feature type="transmembrane region" description="Helical" evidence="6">
    <location>
        <begin position="176"/>
        <end position="196"/>
    </location>
</feature>
<comment type="subcellular location">
    <subcellularLocation>
        <location evidence="1">Cell membrane</location>
        <topology evidence="1">Multi-pass membrane protein</topology>
    </subcellularLocation>
</comment>
<feature type="transmembrane region" description="Helical" evidence="6">
    <location>
        <begin position="300"/>
        <end position="324"/>
    </location>
</feature>
<keyword evidence="3 6" id="KW-0812">Transmembrane</keyword>
<evidence type="ECO:0000256" key="3">
    <source>
        <dbReference type="ARBA" id="ARBA00022692"/>
    </source>
</evidence>
<comment type="caution">
    <text evidence="7">The sequence shown here is derived from an EMBL/GenBank/DDBJ whole genome shotgun (WGS) entry which is preliminary data.</text>
</comment>
<gene>
    <name evidence="7" type="ORF">R5W23_005014</name>
</gene>
<dbReference type="PANTHER" id="PTHR30250:SF26">
    <property type="entry name" value="PSMA PROTEIN"/>
    <property type="match status" value="1"/>
</dbReference>
<feature type="transmembrane region" description="Helical" evidence="6">
    <location>
        <begin position="12"/>
        <end position="32"/>
    </location>
</feature>
<sequence>MSRASRIARALALGTGFQALVMVVGLVLTPVLLARLGGVCYGEWLIVGQALALLALLDLGIISLLPREVATAVGGDASDRGAAEVVRRATWLVWLQTPVVAAVTFGSWLAFTSARPDLAGPLGVSLGGFVALFPLRVFGAILTGLQDLVFATGLNALGWAITTVLSVVLAFSDWGLYALVVATLAGQLVGAAVAYVRLRVRFPEVRAWSGRPDRRDLWALLKPSLWASVYRLASLLGSGSDLMVVGWFSGAEAVVVYSCTTKLPAVILQPLTTIMLTSFPALAELRTKDRAGFWRAARAVGLFLVIAGGLAGVGVAALNAAFVTSWVGADRFGGQALSLMAAAVLTVRLAVLSVSGPAYTLGWERRLAGASIAEGVVMLATGVAGTALFGPVGVMFGVLAGQLLVLGPLSVMILAREAGVRYWVVLGWFAGWGARFAVSFAAVAVAAVALPVTDRLVAAGVGTAGLGLYAVLTAPMLFRDPLRTYQPAALTALIRRLRRSRPQPHTLPPS</sequence>
<proteinExistence type="predicted"/>